<organism evidence="3 4">
    <name type="scientific">Kazachstania africana (strain ATCC 22294 / BCRC 22015 / CBS 2517 / CECT 1963 / NBRC 1671 / NRRL Y-8276)</name>
    <name type="common">Yeast</name>
    <name type="synonym">Kluyveromyces africanus</name>
    <dbReference type="NCBI Taxonomy" id="1071382"/>
    <lineage>
        <taxon>Eukaryota</taxon>
        <taxon>Fungi</taxon>
        <taxon>Dikarya</taxon>
        <taxon>Ascomycota</taxon>
        <taxon>Saccharomycotina</taxon>
        <taxon>Saccharomycetes</taxon>
        <taxon>Saccharomycetales</taxon>
        <taxon>Saccharomycetaceae</taxon>
        <taxon>Kazachstania</taxon>
    </lineage>
</organism>
<dbReference type="eggNOG" id="ENOG502SDB0">
    <property type="taxonomic scope" value="Eukaryota"/>
</dbReference>
<dbReference type="InParanoid" id="H2AST2"/>
<keyword evidence="4" id="KW-1185">Reference proteome</keyword>
<protein>
    <submittedName>
        <fullName evidence="3">Uncharacterized protein</fullName>
    </submittedName>
</protein>
<evidence type="ECO:0000256" key="1">
    <source>
        <dbReference type="SAM" id="Coils"/>
    </source>
</evidence>
<dbReference type="Proteomes" id="UP000005220">
    <property type="component" value="Chromosome 3"/>
</dbReference>
<proteinExistence type="predicted"/>
<dbReference type="AlphaFoldDB" id="H2AST2"/>
<dbReference type="HOGENOM" id="CLU_1397327_0_0_1"/>
<sequence length="201" mass="23650">MSYRNNSGDSKRQPTASDEGIASTDFINLTEPPRPKETPTISEYDNRVPVSTDTQKHQPFNFQRRRSTNYIDALNSKQKRTNSNAEKYNNDIATKPSHLRRKSSMSLQDTRHDIQNKETNLKFHQNHKNADMGDYLQHYSFRNPSGDTDLPRTMQLSEDDDGRNILGNNDQRPIFHERRPSFQYEDYKKDIYNRMNIFDTK</sequence>
<dbReference type="RefSeq" id="XP_003956567.1">
    <property type="nucleotide sequence ID" value="XM_003956518.1"/>
</dbReference>
<dbReference type="KEGG" id="kaf:KAFR_0C04420"/>
<evidence type="ECO:0000313" key="4">
    <source>
        <dbReference type="Proteomes" id="UP000005220"/>
    </source>
</evidence>
<feature type="region of interest" description="Disordered" evidence="2">
    <location>
        <begin position="1"/>
        <end position="56"/>
    </location>
</feature>
<dbReference type="FunCoup" id="H2AST2">
    <property type="interactions" value="115"/>
</dbReference>
<accession>H2AST2</accession>
<feature type="coiled-coil region" evidence="1">
    <location>
        <begin position="71"/>
        <end position="127"/>
    </location>
</feature>
<name>H2AST2_KAZAF</name>
<gene>
    <name evidence="3" type="primary">KAFR0C04420</name>
    <name evidence="3" type="ORF">KAFR_0C04420</name>
</gene>
<feature type="compositionally biased region" description="Polar residues" evidence="2">
    <location>
        <begin position="39"/>
        <end position="56"/>
    </location>
</feature>
<reference evidence="3 4" key="1">
    <citation type="journal article" date="2011" name="Proc. Natl. Acad. Sci. U.S.A.">
        <title>Evolutionary erosion of yeast sex chromosomes by mating-type switching accidents.</title>
        <authorList>
            <person name="Gordon J.L."/>
            <person name="Armisen D."/>
            <person name="Proux-Wera E."/>
            <person name="Oheigeartaigh S.S."/>
            <person name="Byrne K.P."/>
            <person name="Wolfe K.H."/>
        </authorList>
    </citation>
    <scope>NUCLEOTIDE SEQUENCE [LARGE SCALE GENOMIC DNA]</scope>
    <source>
        <strain evidence="4">ATCC 22294 / BCRC 22015 / CBS 2517 / CECT 1963 / NBRC 1671 / NRRL Y-8276</strain>
    </source>
</reference>
<evidence type="ECO:0000313" key="3">
    <source>
        <dbReference type="EMBL" id="CCF57432.1"/>
    </source>
</evidence>
<feature type="compositionally biased region" description="Polar residues" evidence="2">
    <location>
        <begin position="1"/>
        <end position="16"/>
    </location>
</feature>
<dbReference type="GeneID" id="13885351"/>
<keyword evidence="1" id="KW-0175">Coiled coil</keyword>
<dbReference type="OrthoDB" id="4058540at2759"/>
<evidence type="ECO:0000256" key="2">
    <source>
        <dbReference type="SAM" id="MobiDB-lite"/>
    </source>
</evidence>
<dbReference type="EMBL" id="HE650823">
    <property type="protein sequence ID" value="CCF57432.1"/>
    <property type="molecule type" value="Genomic_DNA"/>
</dbReference>